<dbReference type="Pfam" id="PF22725">
    <property type="entry name" value="GFO_IDH_MocA_C3"/>
    <property type="match status" value="1"/>
</dbReference>
<proteinExistence type="predicted"/>
<dbReference type="Gene3D" id="3.40.50.720">
    <property type="entry name" value="NAD(P)-binding Rossmann-like Domain"/>
    <property type="match status" value="1"/>
</dbReference>
<dbReference type="PANTHER" id="PTHR43377:SF1">
    <property type="entry name" value="BILIVERDIN REDUCTASE A"/>
    <property type="match status" value="1"/>
</dbReference>
<feature type="domain" description="GFO/IDH/MocA-like oxidoreductase" evidence="2">
    <location>
        <begin position="127"/>
        <end position="239"/>
    </location>
</feature>
<protein>
    <submittedName>
        <fullName evidence="3">Gfo/Idh/MocA family oxidoreductase</fullName>
    </submittedName>
</protein>
<evidence type="ECO:0000259" key="1">
    <source>
        <dbReference type="Pfam" id="PF01408"/>
    </source>
</evidence>
<dbReference type="SUPFAM" id="SSF51735">
    <property type="entry name" value="NAD(P)-binding Rossmann-fold domains"/>
    <property type="match status" value="1"/>
</dbReference>
<reference evidence="3" key="1">
    <citation type="submission" date="2024-06" db="EMBL/GenBank/DDBJ databases">
        <title>The genome sequences of Kitasatospora sp. strain HUAS MG31.</title>
        <authorList>
            <person name="Mo P."/>
        </authorList>
    </citation>
    <scope>NUCLEOTIDE SEQUENCE</scope>
    <source>
        <strain evidence="3">HUAS MG31</strain>
    </source>
</reference>
<dbReference type="RefSeq" id="WP_354637082.1">
    <property type="nucleotide sequence ID" value="NZ_CP159872.1"/>
</dbReference>
<dbReference type="AlphaFoldDB" id="A0AAU8JMJ6"/>
<dbReference type="InterPro" id="IPR055170">
    <property type="entry name" value="GFO_IDH_MocA-like_dom"/>
</dbReference>
<name>A0AAU8JMJ6_9ACTN</name>
<organism evidence="3">
    <name type="scientific">Kitasatospora camelliae</name>
    <dbReference type="NCBI Taxonomy" id="3156397"/>
    <lineage>
        <taxon>Bacteria</taxon>
        <taxon>Bacillati</taxon>
        <taxon>Actinomycetota</taxon>
        <taxon>Actinomycetes</taxon>
        <taxon>Kitasatosporales</taxon>
        <taxon>Streptomycetaceae</taxon>
        <taxon>Kitasatospora</taxon>
    </lineage>
</organism>
<gene>
    <name evidence="3" type="ORF">ABWK59_00100</name>
</gene>
<evidence type="ECO:0000259" key="2">
    <source>
        <dbReference type="Pfam" id="PF22725"/>
    </source>
</evidence>
<dbReference type="Gene3D" id="3.30.360.10">
    <property type="entry name" value="Dihydrodipicolinate Reductase, domain 2"/>
    <property type="match status" value="1"/>
</dbReference>
<dbReference type="PANTHER" id="PTHR43377">
    <property type="entry name" value="BILIVERDIN REDUCTASE A"/>
    <property type="match status" value="1"/>
</dbReference>
<dbReference type="GO" id="GO:0000166">
    <property type="term" value="F:nucleotide binding"/>
    <property type="evidence" value="ECO:0007669"/>
    <property type="project" value="InterPro"/>
</dbReference>
<accession>A0AAU8JMJ6</accession>
<sequence>MTALRAGVAGLGTMGRHHARVLATLPGVRLVGACDPDPGAARHAVAGLPVFEDLDRLLALGLDICVVAAPTLAHAGIGTRLAEAGVHTLIEKPLAASAEEGRALAAAFERAGLVGCVGHIERFNPVIRALRERIARGEIGTVLQVATSRQGPYPRRIRDVGVILDLASHDIDLTRWITGSPYLKVSAVTNRVVGGSSHEDLAAVAGVLEDGTVVSHLVNWLSPVKERLVTVTGELGSLRGDLLAPALRLHRHDRGCAPGGRAGAGPVADGRGVACELAVHEPLKAELEGFVAAVRGRADHIVPLQAGVEVMDVTSAILSAPRVGVEVPHGGRADAAPQGSAAVAVVPPRTGEDDAAPAQAPAVSYGGLPVLVAGYVPALNSRRFF</sequence>
<dbReference type="Pfam" id="PF01408">
    <property type="entry name" value="GFO_IDH_MocA"/>
    <property type="match status" value="1"/>
</dbReference>
<feature type="domain" description="Gfo/Idh/MocA-like oxidoreductase N-terminal" evidence="1">
    <location>
        <begin position="5"/>
        <end position="119"/>
    </location>
</feature>
<evidence type="ECO:0000313" key="3">
    <source>
        <dbReference type="EMBL" id="XCM77466.1"/>
    </source>
</evidence>
<dbReference type="SUPFAM" id="SSF55347">
    <property type="entry name" value="Glyceraldehyde-3-phosphate dehydrogenase-like, C-terminal domain"/>
    <property type="match status" value="1"/>
</dbReference>
<dbReference type="InterPro" id="IPR051450">
    <property type="entry name" value="Gfo/Idh/MocA_Oxidoreductases"/>
</dbReference>
<dbReference type="InterPro" id="IPR000683">
    <property type="entry name" value="Gfo/Idh/MocA-like_OxRdtase_N"/>
</dbReference>
<dbReference type="EMBL" id="CP159872">
    <property type="protein sequence ID" value="XCM77466.1"/>
    <property type="molecule type" value="Genomic_DNA"/>
</dbReference>
<dbReference type="KEGG" id="kcm:ABWK59_00100"/>
<dbReference type="InterPro" id="IPR036291">
    <property type="entry name" value="NAD(P)-bd_dom_sf"/>
</dbReference>